<name>A0A9P4ISG8_9PEZI</name>
<evidence type="ECO:0000256" key="1">
    <source>
        <dbReference type="SAM" id="MobiDB-lite"/>
    </source>
</evidence>
<dbReference type="Proteomes" id="UP000799772">
    <property type="component" value="Unassembled WGS sequence"/>
</dbReference>
<protein>
    <submittedName>
        <fullName evidence="2">Uncharacterized protein</fullName>
    </submittedName>
</protein>
<dbReference type="EMBL" id="ML978122">
    <property type="protein sequence ID" value="KAF2103441.1"/>
    <property type="molecule type" value="Genomic_DNA"/>
</dbReference>
<reference evidence="2" key="1">
    <citation type="journal article" date="2020" name="Stud. Mycol.">
        <title>101 Dothideomycetes genomes: a test case for predicting lifestyles and emergence of pathogens.</title>
        <authorList>
            <person name="Haridas S."/>
            <person name="Albert R."/>
            <person name="Binder M."/>
            <person name="Bloem J."/>
            <person name="Labutti K."/>
            <person name="Salamov A."/>
            <person name="Andreopoulos B."/>
            <person name="Baker S."/>
            <person name="Barry K."/>
            <person name="Bills G."/>
            <person name="Bluhm B."/>
            <person name="Cannon C."/>
            <person name="Castanera R."/>
            <person name="Culley D."/>
            <person name="Daum C."/>
            <person name="Ezra D."/>
            <person name="Gonzalez J."/>
            <person name="Henrissat B."/>
            <person name="Kuo A."/>
            <person name="Liang C."/>
            <person name="Lipzen A."/>
            <person name="Lutzoni F."/>
            <person name="Magnuson J."/>
            <person name="Mondo S."/>
            <person name="Nolan M."/>
            <person name="Ohm R."/>
            <person name="Pangilinan J."/>
            <person name="Park H.-J."/>
            <person name="Ramirez L."/>
            <person name="Alfaro M."/>
            <person name="Sun H."/>
            <person name="Tritt A."/>
            <person name="Yoshinaga Y."/>
            <person name="Zwiers L.-H."/>
            <person name="Turgeon B."/>
            <person name="Goodwin S."/>
            <person name="Spatafora J."/>
            <person name="Crous P."/>
            <person name="Grigoriev I."/>
        </authorList>
    </citation>
    <scope>NUCLEOTIDE SEQUENCE</scope>
    <source>
        <strain evidence="2">CBS 133067</strain>
    </source>
</reference>
<feature type="region of interest" description="Disordered" evidence="1">
    <location>
        <begin position="1"/>
        <end position="70"/>
    </location>
</feature>
<organism evidence="2 3">
    <name type="scientific">Rhizodiscina lignyota</name>
    <dbReference type="NCBI Taxonomy" id="1504668"/>
    <lineage>
        <taxon>Eukaryota</taxon>
        <taxon>Fungi</taxon>
        <taxon>Dikarya</taxon>
        <taxon>Ascomycota</taxon>
        <taxon>Pezizomycotina</taxon>
        <taxon>Dothideomycetes</taxon>
        <taxon>Pleosporomycetidae</taxon>
        <taxon>Aulographales</taxon>
        <taxon>Rhizodiscinaceae</taxon>
        <taxon>Rhizodiscina</taxon>
    </lineage>
</organism>
<dbReference type="AlphaFoldDB" id="A0A9P4ISG8"/>
<feature type="compositionally biased region" description="Low complexity" evidence="1">
    <location>
        <begin position="31"/>
        <end position="66"/>
    </location>
</feature>
<proteinExistence type="predicted"/>
<accession>A0A9P4ISG8</accession>
<evidence type="ECO:0000313" key="2">
    <source>
        <dbReference type="EMBL" id="KAF2103441.1"/>
    </source>
</evidence>
<feature type="compositionally biased region" description="Pro residues" evidence="1">
    <location>
        <begin position="1"/>
        <end position="16"/>
    </location>
</feature>
<evidence type="ECO:0000313" key="3">
    <source>
        <dbReference type="Proteomes" id="UP000799772"/>
    </source>
</evidence>
<comment type="caution">
    <text evidence="2">The sequence shown here is derived from an EMBL/GenBank/DDBJ whole genome shotgun (WGS) entry which is preliminary data.</text>
</comment>
<gene>
    <name evidence="2" type="ORF">NA57DRAFT_52962</name>
</gene>
<keyword evidence="3" id="KW-1185">Reference proteome</keyword>
<sequence>MSTPSTPPTPPTPPTPSFFEDEFRCLTTPPNSSSKDASSKYASSNDVRFNDANTNDINSNDANSDNVGNPADKLIDEKTFPGFEHAVYCARLLKEFDKRNAILAPTAKEQKYMSEYFDFD</sequence>